<keyword evidence="3" id="KW-1185">Reference proteome</keyword>
<feature type="signal peptide" evidence="2">
    <location>
        <begin position="1"/>
        <end position="28"/>
    </location>
</feature>
<proteinExistence type="predicted"/>
<dbReference type="GeneID" id="103508938"/>
<gene>
    <name evidence="4" type="primary">LOC103508938</name>
</gene>
<evidence type="ECO:0000313" key="4">
    <source>
        <dbReference type="RefSeq" id="XP_017299457.1"/>
    </source>
</evidence>
<accession>A0A1S4EBG2</accession>
<reference evidence="4" key="1">
    <citation type="submission" date="2025-08" db="UniProtKB">
        <authorList>
            <consortium name="RefSeq"/>
        </authorList>
    </citation>
    <scope>IDENTIFICATION</scope>
</reference>
<sequence length="133" mass="14796">MSASCQLMNQLIIALIIALLISFEISQSLCLTSHSLKMKKCCPIHQQLYLDDSDNLRCLNVTRNDTLDDETFETNETLSEEPIKNGANETLDHNNDTTADNKTVVDHNNDTSDVNKSVVDLDDLSSENVPTVL</sequence>
<feature type="chain" id="PRO_5010373797" evidence="2">
    <location>
        <begin position="29"/>
        <end position="133"/>
    </location>
</feature>
<dbReference type="RefSeq" id="XP_017299457.1">
    <property type="nucleotide sequence ID" value="XM_017443968.2"/>
</dbReference>
<dbReference type="PaxDb" id="121845-A0A1S4EBG2"/>
<organism evidence="3 4">
    <name type="scientific">Diaphorina citri</name>
    <name type="common">Asian citrus psyllid</name>
    <dbReference type="NCBI Taxonomy" id="121845"/>
    <lineage>
        <taxon>Eukaryota</taxon>
        <taxon>Metazoa</taxon>
        <taxon>Ecdysozoa</taxon>
        <taxon>Arthropoda</taxon>
        <taxon>Hexapoda</taxon>
        <taxon>Insecta</taxon>
        <taxon>Pterygota</taxon>
        <taxon>Neoptera</taxon>
        <taxon>Paraneoptera</taxon>
        <taxon>Hemiptera</taxon>
        <taxon>Sternorrhyncha</taxon>
        <taxon>Psylloidea</taxon>
        <taxon>Psyllidae</taxon>
        <taxon>Diaphorininae</taxon>
        <taxon>Diaphorina</taxon>
    </lineage>
</organism>
<evidence type="ECO:0000256" key="1">
    <source>
        <dbReference type="SAM" id="MobiDB-lite"/>
    </source>
</evidence>
<name>A0A1S4EBG2_DIACI</name>
<evidence type="ECO:0000256" key="2">
    <source>
        <dbReference type="SAM" id="SignalP"/>
    </source>
</evidence>
<keyword evidence="2" id="KW-0732">Signal</keyword>
<protein>
    <submittedName>
        <fullName evidence="4">Uncharacterized protein LOC103508938</fullName>
    </submittedName>
</protein>
<dbReference type="AlphaFoldDB" id="A0A1S4EBG2"/>
<dbReference type="KEGG" id="dci:103508938"/>
<feature type="region of interest" description="Disordered" evidence="1">
    <location>
        <begin position="70"/>
        <end position="118"/>
    </location>
</feature>
<dbReference type="Proteomes" id="UP000079169">
    <property type="component" value="Unplaced"/>
</dbReference>
<evidence type="ECO:0000313" key="3">
    <source>
        <dbReference type="Proteomes" id="UP000079169"/>
    </source>
</evidence>